<keyword evidence="12 13" id="KW-0472">Membrane</keyword>
<dbReference type="Proteomes" id="UP000430634">
    <property type="component" value="Unassembled WGS sequence"/>
</dbReference>
<evidence type="ECO:0000313" key="17">
    <source>
        <dbReference type="Proteomes" id="UP000430634"/>
    </source>
</evidence>
<reference evidence="16 17" key="3">
    <citation type="submission" date="2019-11" db="EMBL/GenBank/DDBJ databases">
        <title>Type strains purchased from KCTC, JCM and DSMZ.</title>
        <authorList>
            <person name="Lu H."/>
        </authorList>
    </citation>
    <scope>NUCLEOTIDE SEQUENCE [LARGE SCALE GENOMIC DNA]</scope>
    <source>
        <strain evidence="16 17">KCTC 52429</strain>
    </source>
</reference>
<evidence type="ECO:0000256" key="12">
    <source>
        <dbReference type="ARBA" id="ARBA00023136"/>
    </source>
</evidence>
<protein>
    <submittedName>
        <fullName evidence="15">Peptidase M50</fullName>
    </submittedName>
    <submittedName>
        <fullName evidence="16">Site-2 protease family protein</fullName>
    </submittedName>
</protein>
<evidence type="ECO:0000313" key="16">
    <source>
        <dbReference type="EMBL" id="MTV52798.1"/>
    </source>
</evidence>
<dbReference type="EMBL" id="WNKZ01000017">
    <property type="protein sequence ID" value="MTV52798.1"/>
    <property type="molecule type" value="Genomic_DNA"/>
</dbReference>
<evidence type="ECO:0000256" key="4">
    <source>
        <dbReference type="ARBA" id="ARBA00022475"/>
    </source>
</evidence>
<organism evidence="16 17">
    <name type="scientific">Pseudoduganella buxea</name>
    <dbReference type="NCBI Taxonomy" id="1949069"/>
    <lineage>
        <taxon>Bacteria</taxon>
        <taxon>Pseudomonadati</taxon>
        <taxon>Pseudomonadota</taxon>
        <taxon>Betaproteobacteria</taxon>
        <taxon>Burkholderiales</taxon>
        <taxon>Oxalobacteraceae</taxon>
        <taxon>Telluria group</taxon>
        <taxon>Pseudoduganella</taxon>
    </lineage>
</organism>
<comment type="cofactor">
    <cofactor evidence="1">
        <name>Zn(2+)</name>
        <dbReference type="ChEBI" id="CHEBI:29105"/>
    </cofactor>
</comment>
<dbReference type="AlphaFoldDB" id="A0A6I3SUG1"/>
<keyword evidence="11" id="KW-0482">Metalloprotease</keyword>
<dbReference type="CDD" id="cd06158">
    <property type="entry name" value="S2P-M50_like_1"/>
    <property type="match status" value="1"/>
</dbReference>
<feature type="domain" description="Peptidase M50" evidence="14">
    <location>
        <begin position="138"/>
        <end position="189"/>
    </location>
</feature>
<evidence type="ECO:0000313" key="18">
    <source>
        <dbReference type="Proteomes" id="UP000622638"/>
    </source>
</evidence>
<dbReference type="EMBL" id="BMKG01000001">
    <property type="protein sequence ID" value="GGB85715.1"/>
    <property type="molecule type" value="Genomic_DNA"/>
</dbReference>
<dbReference type="GO" id="GO:0005886">
    <property type="term" value="C:plasma membrane"/>
    <property type="evidence" value="ECO:0007669"/>
    <property type="project" value="UniProtKB-SubCell"/>
</dbReference>
<feature type="transmembrane region" description="Helical" evidence="13">
    <location>
        <begin position="52"/>
        <end position="71"/>
    </location>
</feature>
<keyword evidence="6 13" id="KW-0812">Transmembrane</keyword>
<dbReference type="GO" id="GO:0008237">
    <property type="term" value="F:metallopeptidase activity"/>
    <property type="evidence" value="ECO:0007669"/>
    <property type="project" value="UniProtKB-KW"/>
</dbReference>
<evidence type="ECO:0000256" key="9">
    <source>
        <dbReference type="ARBA" id="ARBA00022833"/>
    </source>
</evidence>
<evidence type="ECO:0000256" key="5">
    <source>
        <dbReference type="ARBA" id="ARBA00022670"/>
    </source>
</evidence>
<evidence type="ECO:0000256" key="6">
    <source>
        <dbReference type="ARBA" id="ARBA00022692"/>
    </source>
</evidence>
<dbReference type="RefSeq" id="WP_155470120.1">
    <property type="nucleotide sequence ID" value="NZ_BMKG01000001.1"/>
</dbReference>
<feature type="transmembrane region" description="Helical" evidence="13">
    <location>
        <begin position="203"/>
        <end position="222"/>
    </location>
</feature>
<keyword evidence="9" id="KW-0862">Zinc</keyword>
<feature type="transmembrane region" description="Helical" evidence="13">
    <location>
        <begin position="179"/>
        <end position="197"/>
    </location>
</feature>
<evidence type="ECO:0000256" key="10">
    <source>
        <dbReference type="ARBA" id="ARBA00022989"/>
    </source>
</evidence>
<accession>A0A6I3SUG1</accession>
<comment type="caution">
    <text evidence="16">The sequence shown here is derived from an EMBL/GenBank/DDBJ whole genome shotgun (WGS) entry which is preliminary data.</text>
</comment>
<dbReference type="PANTHER" id="PTHR35864">
    <property type="entry name" value="ZINC METALLOPROTEASE MJ0611-RELATED"/>
    <property type="match status" value="1"/>
</dbReference>
<feature type="transmembrane region" description="Helical" evidence="13">
    <location>
        <begin position="128"/>
        <end position="150"/>
    </location>
</feature>
<dbReference type="OrthoDB" id="9800627at2"/>
<feature type="transmembrane region" description="Helical" evidence="13">
    <location>
        <begin position="12"/>
        <end position="32"/>
    </location>
</feature>
<evidence type="ECO:0000256" key="13">
    <source>
        <dbReference type="SAM" id="Phobius"/>
    </source>
</evidence>
<proteinExistence type="inferred from homology"/>
<sequence length="223" mass="24359">MSEFDLVIRNVALYAIPVLFAISLHEAAHGYVARYFGDPTASEQGRLTANPLSHIDPFGTVVLPLLTYYFLQMPFGYAKPVPVDYSRLRNPKKQMGFVAAAGPASNFAMALAWATWGILLNAMHVTEPFLIGMAQGGVIVNAVMCVFNLLPVPPLDGGRVVTAMLPDPLARRYARIEQYTPYIFIALILLMYSGILSSLLTSLVRGLIALIGLLVMPLTALLY</sequence>
<dbReference type="GO" id="GO:0006508">
    <property type="term" value="P:proteolysis"/>
    <property type="evidence" value="ECO:0007669"/>
    <property type="project" value="UniProtKB-KW"/>
</dbReference>
<evidence type="ECO:0000256" key="8">
    <source>
        <dbReference type="ARBA" id="ARBA00022801"/>
    </source>
</evidence>
<keyword evidence="18" id="KW-1185">Reference proteome</keyword>
<dbReference type="InterPro" id="IPR008915">
    <property type="entry name" value="Peptidase_M50"/>
</dbReference>
<keyword evidence="8" id="KW-0378">Hydrolase</keyword>
<comment type="subcellular location">
    <subcellularLocation>
        <location evidence="2">Cell membrane</location>
        <topology evidence="2">Multi-pass membrane protein</topology>
    </subcellularLocation>
</comment>
<dbReference type="PANTHER" id="PTHR35864:SF1">
    <property type="entry name" value="ZINC METALLOPROTEASE YWHC-RELATED"/>
    <property type="match status" value="1"/>
</dbReference>
<reference evidence="18" key="2">
    <citation type="journal article" date="2019" name="Int. J. Syst. Evol. Microbiol.">
        <title>The Global Catalogue of Microorganisms (GCM) 10K type strain sequencing project: providing services to taxonomists for standard genome sequencing and annotation.</title>
        <authorList>
            <consortium name="The Broad Institute Genomics Platform"/>
            <consortium name="The Broad Institute Genome Sequencing Center for Infectious Disease"/>
            <person name="Wu L."/>
            <person name="Ma J."/>
        </authorList>
    </citation>
    <scope>NUCLEOTIDE SEQUENCE [LARGE SCALE GENOMIC DNA]</scope>
    <source>
        <strain evidence="18">CGMCC 1.15931</strain>
    </source>
</reference>
<dbReference type="InterPro" id="IPR052348">
    <property type="entry name" value="Metallopeptidase_M50B"/>
</dbReference>
<evidence type="ECO:0000256" key="3">
    <source>
        <dbReference type="ARBA" id="ARBA00007931"/>
    </source>
</evidence>
<keyword evidence="7" id="KW-0479">Metal-binding</keyword>
<comment type="similarity">
    <text evidence="3">Belongs to the peptidase M50B family.</text>
</comment>
<keyword evidence="4" id="KW-1003">Cell membrane</keyword>
<dbReference type="Proteomes" id="UP000622638">
    <property type="component" value="Unassembled WGS sequence"/>
</dbReference>
<evidence type="ECO:0000256" key="1">
    <source>
        <dbReference type="ARBA" id="ARBA00001947"/>
    </source>
</evidence>
<name>A0A6I3SUG1_9BURK</name>
<dbReference type="InterPro" id="IPR044537">
    <property type="entry name" value="Rip2-like"/>
</dbReference>
<keyword evidence="5 16" id="KW-0645">Protease</keyword>
<feature type="transmembrane region" description="Helical" evidence="13">
    <location>
        <begin position="95"/>
        <end position="116"/>
    </location>
</feature>
<dbReference type="Pfam" id="PF02163">
    <property type="entry name" value="Peptidase_M50"/>
    <property type="match status" value="1"/>
</dbReference>
<keyword evidence="10 13" id="KW-1133">Transmembrane helix</keyword>
<evidence type="ECO:0000313" key="15">
    <source>
        <dbReference type="EMBL" id="GGB85715.1"/>
    </source>
</evidence>
<gene>
    <name evidence="15" type="ORF">GCM10011572_04610</name>
    <name evidence="16" type="ORF">GM672_08660</name>
</gene>
<evidence type="ECO:0000256" key="11">
    <source>
        <dbReference type="ARBA" id="ARBA00023049"/>
    </source>
</evidence>
<evidence type="ECO:0000256" key="2">
    <source>
        <dbReference type="ARBA" id="ARBA00004651"/>
    </source>
</evidence>
<dbReference type="GO" id="GO:0046872">
    <property type="term" value="F:metal ion binding"/>
    <property type="evidence" value="ECO:0007669"/>
    <property type="project" value="UniProtKB-KW"/>
</dbReference>
<evidence type="ECO:0000256" key="7">
    <source>
        <dbReference type="ARBA" id="ARBA00022723"/>
    </source>
</evidence>
<reference evidence="15" key="4">
    <citation type="submission" date="2024-05" db="EMBL/GenBank/DDBJ databases">
        <authorList>
            <person name="Sun Q."/>
            <person name="Zhou Y."/>
        </authorList>
    </citation>
    <scope>NUCLEOTIDE SEQUENCE</scope>
    <source>
        <strain evidence="15">CGMCC 1.15931</strain>
    </source>
</reference>
<evidence type="ECO:0000259" key="14">
    <source>
        <dbReference type="Pfam" id="PF02163"/>
    </source>
</evidence>
<reference evidence="15" key="1">
    <citation type="journal article" date="2014" name="Int. J. Syst. Evol. Microbiol.">
        <title>Complete genome of a new Firmicutes species belonging to the dominant human colonic microbiota ('Ruminococcus bicirculans') reveals two chromosomes and a selective capacity to utilize plant glucans.</title>
        <authorList>
            <consortium name="NISC Comparative Sequencing Program"/>
            <person name="Wegmann U."/>
            <person name="Louis P."/>
            <person name="Goesmann A."/>
            <person name="Henrissat B."/>
            <person name="Duncan S.H."/>
            <person name="Flint H.J."/>
        </authorList>
    </citation>
    <scope>NUCLEOTIDE SEQUENCE</scope>
    <source>
        <strain evidence="15">CGMCC 1.15931</strain>
    </source>
</reference>